<dbReference type="RefSeq" id="WP_008141355.1">
    <property type="nucleotide sequence ID" value="NZ_CABJGD010000013.1"/>
</dbReference>
<gene>
    <name evidence="1" type="ORF">DW921_07530</name>
</gene>
<comment type="caution">
    <text evidence="1">The sequence shown here is derived from an EMBL/GenBank/DDBJ whole genome shotgun (WGS) entry which is preliminary data.</text>
</comment>
<dbReference type="Proteomes" id="UP000283855">
    <property type="component" value="Unassembled WGS sequence"/>
</dbReference>
<dbReference type="EMBL" id="QSFT01000013">
    <property type="protein sequence ID" value="RHA75886.1"/>
    <property type="molecule type" value="Genomic_DNA"/>
</dbReference>
<proteinExistence type="predicted"/>
<evidence type="ECO:0000313" key="1">
    <source>
        <dbReference type="EMBL" id="RHA75886.1"/>
    </source>
</evidence>
<dbReference type="GeneID" id="78405213"/>
<organism evidence="1 2">
    <name type="scientific">Phocaeicola coprophilus</name>
    <dbReference type="NCBI Taxonomy" id="387090"/>
    <lineage>
        <taxon>Bacteria</taxon>
        <taxon>Pseudomonadati</taxon>
        <taxon>Bacteroidota</taxon>
        <taxon>Bacteroidia</taxon>
        <taxon>Bacteroidales</taxon>
        <taxon>Bacteroidaceae</taxon>
        <taxon>Phocaeicola</taxon>
    </lineage>
</organism>
<dbReference type="AlphaFoldDB" id="A0A413T058"/>
<protein>
    <submittedName>
        <fullName evidence="1">Uncharacterized protein</fullName>
    </submittedName>
</protein>
<sequence length="149" mass="16959">MDICEQSQLAIVSALKEAIGHYAAGEKDSVITDIHLLPRQDSGELVIFDDDDEELARTIIDEWVDYESDDFYTQVEPLLRSAVMTLKDEGALDKLCLLKPYSFVLVDDEKETVAELLLMDEEETMLLSDELLKGLDEELDTFLKELLEK</sequence>
<reference evidence="1 2" key="1">
    <citation type="submission" date="2018-08" db="EMBL/GenBank/DDBJ databases">
        <title>A genome reference for cultivated species of the human gut microbiota.</title>
        <authorList>
            <person name="Zou Y."/>
            <person name="Xue W."/>
            <person name="Luo G."/>
        </authorList>
    </citation>
    <scope>NUCLEOTIDE SEQUENCE [LARGE SCALE GENOMIC DNA]</scope>
    <source>
        <strain evidence="1 2">AM42-38</strain>
    </source>
</reference>
<name>A0A413T058_9BACT</name>
<evidence type="ECO:0000313" key="2">
    <source>
        <dbReference type="Proteomes" id="UP000283855"/>
    </source>
</evidence>
<accession>A0A413T058</accession>